<dbReference type="EMBL" id="LAZR01003929">
    <property type="protein sequence ID" value="KKN13375.1"/>
    <property type="molecule type" value="Genomic_DNA"/>
</dbReference>
<gene>
    <name evidence="1" type="ORF">LCGC14_1006940</name>
</gene>
<name>A0A0F9N1H7_9ZZZZ</name>
<evidence type="ECO:0000313" key="1">
    <source>
        <dbReference type="EMBL" id="KKN13375.1"/>
    </source>
</evidence>
<organism evidence="1">
    <name type="scientific">marine sediment metagenome</name>
    <dbReference type="NCBI Taxonomy" id="412755"/>
    <lineage>
        <taxon>unclassified sequences</taxon>
        <taxon>metagenomes</taxon>
        <taxon>ecological metagenomes</taxon>
    </lineage>
</organism>
<reference evidence="1" key="1">
    <citation type="journal article" date="2015" name="Nature">
        <title>Complex archaea that bridge the gap between prokaryotes and eukaryotes.</title>
        <authorList>
            <person name="Spang A."/>
            <person name="Saw J.H."/>
            <person name="Jorgensen S.L."/>
            <person name="Zaremba-Niedzwiedzka K."/>
            <person name="Martijn J."/>
            <person name="Lind A.E."/>
            <person name="van Eijk R."/>
            <person name="Schleper C."/>
            <person name="Guy L."/>
            <person name="Ettema T.J."/>
        </authorList>
    </citation>
    <scope>NUCLEOTIDE SEQUENCE</scope>
</reference>
<comment type="caution">
    <text evidence="1">The sequence shown here is derived from an EMBL/GenBank/DDBJ whole genome shotgun (WGS) entry which is preliminary data.</text>
</comment>
<protein>
    <submittedName>
        <fullName evidence="1">Uncharacterized protein</fullName>
    </submittedName>
</protein>
<dbReference type="AlphaFoldDB" id="A0A0F9N1H7"/>
<proteinExistence type="predicted"/>
<sequence length="57" mass="6790">MLNDKNRAEIDQEMAMVCEVWPSYLRNYFISLIKSGFTHDEAMALTINFQMYRLIKV</sequence>
<accession>A0A0F9N1H7</accession>